<dbReference type="Proteomes" id="UP000236220">
    <property type="component" value="Unassembled WGS sequence"/>
</dbReference>
<comment type="similarity">
    <text evidence="2">Belongs to the thioredoxin family. DsbA subfamily.</text>
</comment>
<dbReference type="InterPro" id="IPR036249">
    <property type="entry name" value="Thioredoxin-like_sf"/>
</dbReference>
<evidence type="ECO:0000256" key="6">
    <source>
        <dbReference type="ARBA" id="ARBA00023157"/>
    </source>
</evidence>
<dbReference type="InterPro" id="IPR050824">
    <property type="entry name" value="Thiol_disulfide_DsbA"/>
</dbReference>
<dbReference type="Gene3D" id="3.40.30.10">
    <property type="entry name" value="Glutaredoxin"/>
    <property type="match status" value="1"/>
</dbReference>
<dbReference type="AlphaFoldDB" id="A0A2K1Q1N0"/>
<dbReference type="InterPro" id="IPR023205">
    <property type="entry name" value="DsbA/DsbL"/>
</dbReference>
<dbReference type="PANTHER" id="PTHR35891">
    <property type="entry name" value="THIOL:DISULFIDE INTERCHANGE PROTEIN DSBA"/>
    <property type="match status" value="1"/>
</dbReference>
<dbReference type="OrthoDB" id="9784896at2"/>
<dbReference type="PANTHER" id="PTHR35891:SF2">
    <property type="entry name" value="THIOL:DISULFIDE INTERCHANGE PROTEIN DSBA"/>
    <property type="match status" value="1"/>
</dbReference>
<evidence type="ECO:0000256" key="5">
    <source>
        <dbReference type="ARBA" id="ARBA00022764"/>
    </source>
</evidence>
<dbReference type="EMBL" id="NPZB01000001">
    <property type="protein sequence ID" value="PNS08934.1"/>
    <property type="molecule type" value="Genomic_DNA"/>
</dbReference>
<feature type="chain" id="PRO_5014449093" description="Thiol:disulfide interchange protein DsbA" evidence="8">
    <location>
        <begin position="31"/>
        <end position="257"/>
    </location>
</feature>
<feature type="signal peptide" evidence="8">
    <location>
        <begin position="1"/>
        <end position="30"/>
    </location>
</feature>
<organism evidence="10 11">
    <name type="scientific">Solilutibacter silvestris</name>
    <dbReference type="NCBI Taxonomy" id="1645665"/>
    <lineage>
        <taxon>Bacteria</taxon>
        <taxon>Pseudomonadati</taxon>
        <taxon>Pseudomonadota</taxon>
        <taxon>Gammaproteobacteria</taxon>
        <taxon>Lysobacterales</taxon>
        <taxon>Lysobacteraceae</taxon>
        <taxon>Solilutibacter</taxon>
    </lineage>
</organism>
<dbReference type="RefSeq" id="WP_103074057.1">
    <property type="nucleotide sequence ID" value="NZ_NPZB01000001.1"/>
</dbReference>
<keyword evidence="4 8" id="KW-0732">Signal</keyword>
<comment type="caution">
    <text evidence="10">The sequence shown here is derived from an EMBL/GenBank/DDBJ whole genome shotgun (WGS) entry which is preliminary data.</text>
</comment>
<evidence type="ECO:0000313" key="10">
    <source>
        <dbReference type="EMBL" id="PNS08934.1"/>
    </source>
</evidence>
<comment type="subcellular location">
    <subcellularLocation>
        <location evidence="1">Periplasm</location>
    </subcellularLocation>
</comment>
<keyword evidence="5" id="KW-0574">Periplasm</keyword>
<name>A0A2K1Q1N0_9GAMM</name>
<dbReference type="Pfam" id="PF01323">
    <property type="entry name" value="DSBA"/>
    <property type="match status" value="1"/>
</dbReference>
<evidence type="ECO:0000256" key="8">
    <source>
        <dbReference type="SAM" id="SignalP"/>
    </source>
</evidence>
<evidence type="ECO:0000313" key="11">
    <source>
        <dbReference type="Proteomes" id="UP000236220"/>
    </source>
</evidence>
<evidence type="ECO:0000256" key="1">
    <source>
        <dbReference type="ARBA" id="ARBA00004418"/>
    </source>
</evidence>
<gene>
    <name evidence="10" type="ORF">Lysil_0563</name>
</gene>
<sequence length="257" mass="27316">MFALSKQLRASALIAVSVLAISACTQKPQAATEASATAPKAALAEPLPFDPRLVQMATTAATQAIAEAKTKPVVAGKDYDEIANGQPFQPLDGKVEVVEVFAYSCPHCADFEPLLEAWTKQQPANVRVMPLPLAGGVASDLGRTYFAAVKTNQLQGIHTRMFYGIHGDKSLPAGASGNDIAAWLGKQGYDGKTFRATMASPEVQQQMQQAHDFELRSGVDSTPTLIVNGKYRIKGSSQLDDLRIASTLIARESGAGK</sequence>
<keyword evidence="7" id="KW-0676">Redox-active center</keyword>
<keyword evidence="6" id="KW-1015">Disulfide bond</keyword>
<accession>A0A2K1Q1N0</accession>
<dbReference type="InterPro" id="IPR013766">
    <property type="entry name" value="Thioredoxin_domain"/>
</dbReference>
<dbReference type="GO" id="GO:0016491">
    <property type="term" value="F:oxidoreductase activity"/>
    <property type="evidence" value="ECO:0007669"/>
    <property type="project" value="InterPro"/>
</dbReference>
<evidence type="ECO:0000256" key="7">
    <source>
        <dbReference type="ARBA" id="ARBA00023284"/>
    </source>
</evidence>
<proteinExistence type="inferred from homology"/>
<dbReference type="CDD" id="cd03019">
    <property type="entry name" value="DsbA_DsbA"/>
    <property type="match status" value="1"/>
</dbReference>
<evidence type="ECO:0000256" key="2">
    <source>
        <dbReference type="ARBA" id="ARBA00005791"/>
    </source>
</evidence>
<protein>
    <recommendedName>
        <fullName evidence="3">Thiol:disulfide interchange protein DsbA</fullName>
    </recommendedName>
</protein>
<keyword evidence="11" id="KW-1185">Reference proteome</keyword>
<dbReference type="PROSITE" id="PS51257">
    <property type="entry name" value="PROKAR_LIPOPROTEIN"/>
    <property type="match status" value="1"/>
</dbReference>
<feature type="domain" description="Thioredoxin" evidence="9">
    <location>
        <begin position="60"/>
        <end position="212"/>
    </location>
</feature>
<dbReference type="InterPro" id="IPR001853">
    <property type="entry name" value="DSBA-like_thioredoxin_dom"/>
</dbReference>
<dbReference type="SUPFAM" id="SSF52833">
    <property type="entry name" value="Thioredoxin-like"/>
    <property type="match status" value="1"/>
</dbReference>
<dbReference type="PROSITE" id="PS51352">
    <property type="entry name" value="THIOREDOXIN_2"/>
    <property type="match status" value="1"/>
</dbReference>
<dbReference type="GO" id="GO:0042597">
    <property type="term" value="C:periplasmic space"/>
    <property type="evidence" value="ECO:0007669"/>
    <property type="project" value="UniProtKB-SubCell"/>
</dbReference>
<evidence type="ECO:0000256" key="3">
    <source>
        <dbReference type="ARBA" id="ARBA00013831"/>
    </source>
</evidence>
<evidence type="ECO:0000256" key="4">
    <source>
        <dbReference type="ARBA" id="ARBA00022729"/>
    </source>
</evidence>
<reference evidence="10 11" key="1">
    <citation type="submission" date="2017-08" db="EMBL/GenBank/DDBJ databases">
        <title>Lysobacter sylvestris genome.</title>
        <authorList>
            <person name="Zhang D.-C."/>
            <person name="Albuquerque L."/>
            <person name="Franca L."/>
            <person name="Froufe H.J.C."/>
            <person name="Barroso C."/>
            <person name="Egas C."/>
            <person name="Da Costa M."/>
            <person name="Margesin R."/>
        </authorList>
    </citation>
    <scope>NUCLEOTIDE SEQUENCE [LARGE SCALE GENOMIC DNA]</scope>
    <source>
        <strain evidence="10 11">AM20-91</strain>
    </source>
</reference>
<evidence type="ECO:0000259" key="9">
    <source>
        <dbReference type="PROSITE" id="PS51352"/>
    </source>
</evidence>